<protein>
    <submittedName>
        <fullName evidence="2">Uncharacterized protein</fullName>
    </submittedName>
</protein>
<proteinExistence type="predicted"/>
<dbReference type="EMBL" id="CP031386">
    <property type="protein sequence ID" value="QPG95365.1"/>
    <property type="molecule type" value="Genomic_DNA"/>
</dbReference>
<dbReference type="AlphaFoldDB" id="A0A7S9PT67"/>
<evidence type="ECO:0000313" key="2">
    <source>
        <dbReference type="EMBL" id="QPG95365.1"/>
    </source>
</evidence>
<evidence type="ECO:0000313" key="3">
    <source>
        <dbReference type="Proteomes" id="UP000594364"/>
    </source>
</evidence>
<gene>
    <name evidence="2" type="ORF">C2857_000293</name>
</gene>
<dbReference type="OrthoDB" id="5365129at2759"/>
<feature type="compositionally biased region" description="Basic and acidic residues" evidence="1">
    <location>
        <begin position="229"/>
        <end position="254"/>
    </location>
</feature>
<organism evidence="2 3">
    <name type="scientific">Epichloe festucae (strain Fl1)</name>
    <dbReference type="NCBI Taxonomy" id="877507"/>
    <lineage>
        <taxon>Eukaryota</taxon>
        <taxon>Fungi</taxon>
        <taxon>Dikarya</taxon>
        <taxon>Ascomycota</taxon>
        <taxon>Pezizomycotina</taxon>
        <taxon>Sordariomycetes</taxon>
        <taxon>Hypocreomycetidae</taxon>
        <taxon>Hypocreales</taxon>
        <taxon>Clavicipitaceae</taxon>
        <taxon>Epichloe</taxon>
    </lineage>
</organism>
<evidence type="ECO:0000256" key="1">
    <source>
        <dbReference type="SAM" id="MobiDB-lite"/>
    </source>
</evidence>
<name>A0A7S9PT67_EPIFF</name>
<reference evidence="2 3" key="1">
    <citation type="journal article" date="2018" name="PLoS Genet.">
        <title>Repeat elements organise 3D genome structure and mediate transcription in the filamentous fungus Epichloe festucae.</title>
        <authorList>
            <person name="Winter D.J."/>
            <person name="Ganley A.R.D."/>
            <person name="Young C.A."/>
            <person name="Liachko I."/>
            <person name="Schardl C.L."/>
            <person name="Dupont P.Y."/>
            <person name="Berry D."/>
            <person name="Ram A."/>
            <person name="Scott B."/>
            <person name="Cox M.P."/>
        </authorList>
    </citation>
    <scope>NUCLEOTIDE SEQUENCE [LARGE SCALE GENOMIC DNA]</scope>
    <source>
        <strain evidence="2 3">Fl1</strain>
    </source>
</reference>
<feature type="compositionally biased region" description="Basic and acidic residues" evidence="1">
    <location>
        <begin position="276"/>
        <end position="311"/>
    </location>
</feature>
<feature type="region of interest" description="Disordered" evidence="1">
    <location>
        <begin position="229"/>
        <end position="323"/>
    </location>
</feature>
<accession>A0A7S9PT67</accession>
<keyword evidence="3" id="KW-1185">Reference proteome</keyword>
<sequence length="417" mass="45841">MALVTALIGFGSIVGTASTLSFFSGTSLGFISFAIDKLVIPEKHVIHYNFKIGLDGAGTHEGFGPLEGAGGTVPHIRVFDNHGKFLGRSMDRVLCDDGEDNCVHKVHPIKQQPAYALLSGRTNSICLAAVAVTYPGGDQYGWVGNWAHSCCQPWYYSDIDAQTENGTVKLDCVWLGAQGYEQGYSTGIRIHFPEFKKGFSGNGNDEQYYCKENNTALAFFNNKDPKYFDGSNQEDRDVAKKAAKEAKKAENKAKKAERKAKKAENKAKKAERKAKKAENKVKTAEDKAKMAEEQAKKAGEAAKKAEEEAKKPKAVPPPHKRSMDMEKRSIQSHHHGHSATFLCKSETSVGPSLVSFPERTFCHMPDKKLYRFCEDVKSGACWDHEGHKFEAKGPGAIHARAALPAIDFDAPLVWGKK</sequence>
<dbReference type="Proteomes" id="UP000594364">
    <property type="component" value="Chromosome 2"/>
</dbReference>